<organism evidence="1 2">
    <name type="scientific">Megaselia scalaris</name>
    <name type="common">Humpbacked fly</name>
    <name type="synonym">Phora scalaris</name>
    <dbReference type="NCBI Taxonomy" id="36166"/>
    <lineage>
        <taxon>Eukaryota</taxon>
        <taxon>Metazoa</taxon>
        <taxon>Ecdysozoa</taxon>
        <taxon>Arthropoda</taxon>
        <taxon>Hexapoda</taxon>
        <taxon>Insecta</taxon>
        <taxon>Pterygota</taxon>
        <taxon>Neoptera</taxon>
        <taxon>Endopterygota</taxon>
        <taxon>Diptera</taxon>
        <taxon>Brachycera</taxon>
        <taxon>Muscomorpha</taxon>
        <taxon>Platypezoidea</taxon>
        <taxon>Phoridae</taxon>
        <taxon>Megaseliini</taxon>
        <taxon>Megaselia</taxon>
    </lineage>
</organism>
<proteinExistence type="predicted"/>
<dbReference type="EMBL" id="CAQQ02154690">
    <property type="status" value="NOT_ANNOTATED_CDS"/>
    <property type="molecule type" value="Genomic_DNA"/>
</dbReference>
<dbReference type="Proteomes" id="UP000015102">
    <property type="component" value="Unassembled WGS sequence"/>
</dbReference>
<keyword evidence="2" id="KW-1185">Reference proteome</keyword>
<sequence>MDDVISRDARVIGVPNWRTTRLCNGLDMCGPGYGRSGRAIFFINLKTRLVMGGVDMLILNLKEAC</sequence>
<reference evidence="1" key="2">
    <citation type="submission" date="2015-06" db="UniProtKB">
        <authorList>
            <consortium name="EnsemblMetazoa"/>
        </authorList>
    </citation>
    <scope>IDENTIFICATION</scope>
</reference>
<evidence type="ECO:0000313" key="1">
    <source>
        <dbReference type="EnsemblMetazoa" id="MESCA001310-PA"/>
    </source>
</evidence>
<dbReference type="EMBL" id="CAQQ02154689">
    <property type="status" value="NOT_ANNOTATED_CDS"/>
    <property type="molecule type" value="Genomic_DNA"/>
</dbReference>
<dbReference type="EnsemblMetazoa" id="MESCA001310-RA">
    <property type="protein sequence ID" value="MESCA001310-PA"/>
    <property type="gene ID" value="MESCA001310"/>
</dbReference>
<evidence type="ECO:0000313" key="2">
    <source>
        <dbReference type="Proteomes" id="UP000015102"/>
    </source>
</evidence>
<dbReference type="AlphaFoldDB" id="T1GDC6"/>
<reference evidence="2" key="1">
    <citation type="submission" date="2013-02" db="EMBL/GenBank/DDBJ databases">
        <authorList>
            <person name="Hughes D."/>
        </authorList>
    </citation>
    <scope>NUCLEOTIDE SEQUENCE</scope>
    <source>
        <strain>Durham</strain>
        <strain evidence="2">NC isolate 2 -- Noor lab</strain>
    </source>
</reference>
<accession>T1GDC6</accession>
<protein>
    <submittedName>
        <fullName evidence="1">Uncharacterized protein</fullName>
    </submittedName>
</protein>
<name>T1GDC6_MEGSC</name>
<dbReference type="HOGENOM" id="CLU_2852277_0_0_1"/>